<sequence>MEPLASPNPVFSARNDRLQYSLPVVISAIPIVGLTYAFLKDPAGESAGFRENPGLIVFIGFLLLVLGYFCYQMLDKREKLVVEPTGIWTSKYKRIDWEQVSSLAFQSATGRYGGTRLIIGLRASGRELRFDVSGLDRTPEEIRCALKAHSAGFDIAFPDEATEVAS</sequence>
<evidence type="ECO:0008006" key="4">
    <source>
        <dbReference type="Google" id="ProtNLM"/>
    </source>
</evidence>
<evidence type="ECO:0000256" key="1">
    <source>
        <dbReference type="SAM" id="Phobius"/>
    </source>
</evidence>
<gene>
    <name evidence="2" type="ORF">GCM10023184_01400</name>
</gene>
<keyword evidence="1" id="KW-1133">Transmembrane helix</keyword>
<reference evidence="3" key="1">
    <citation type="journal article" date="2019" name="Int. J. Syst. Evol. Microbiol.">
        <title>The Global Catalogue of Microorganisms (GCM) 10K type strain sequencing project: providing services to taxonomists for standard genome sequencing and annotation.</title>
        <authorList>
            <consortium name="The Broad Institute Genomics Platform"/>
            <consortium name="The Broad Institute Genome Sequencing Center for Infectious Disease"/>
            <person name="Wu L."/>
            <person name="Ma J."/>
        </authorList>
    </citation>
    <scope>NUCLEOTIDE SEQUENCE [LARGE SCALE GENOMIC DNA]</scope>
    <source>
        <strain evidence="3">JCM 17919</strain>
    </source>
</reference>
<evidence type="ECO:0000313" key="2">
    <source>
        <dbReference type="EMBL" id="GAA4317645.1"/>
    </source>
</evidence>
<feature type="transmembrane region" description="Helical" evidence="1">
    <location>
        <begin position="20"/>
        <end position="39"/>
    </location>
</feature>
<accession>A0ABP8G5W5</accession>
<proteinExistence type="predicted"/>
<dbReference type="Proteomes" id="UP001501725">
    <property type="component" value="Unassembled WGS sequence"/>
</dbReference>
<keyword evidence="1" id="KW-0472">Membrane</keyword>
<evidence type="ECO:0000313" key="3">
    <source>
        <dbReference type="Proteomes" id="UP001501725"/>
    </source>
</evidence>
<dbReference type="EMBL" id="BAABGY010000001">
    <property type="protein sequence ID" value="GAA4317645.1"/>
    <property type="molecule type" value="Genomic_DNA"/>
</dbReference>
<comment type="caution">
    <text evidence="2">The sequence shown here is derived from an EMBL/GenBank/DDBJ whole genome shotgun (WGS) entry which is preliminary data.</text>
</comment>
<protein>
    <recommendedName>
        <fullName evidence="4">PH domain-containing protein</fullName>
    </recommendedName>
</protein>
<keyword evidence="3" id="KW-1185">Reference proteome</keyword>
<organism evidence="2 3">
    <name type="scientific">Flaviaesturariibacter amylovorans</name>
    <dbReference type="NCBI Taxonomy" id="1084520"/>
    <lineage>
        <taxon>Bacteria</taxon>
        <taxon>Pseudomonadati</taxon>
        <taxon>Bacteroidota</taxon>
        <taxon>Chitinophagia</taxon>
        <taxon>Chitinophagales</taxon>
        <taxon>Chitinophagaceae</taxon>
        <taxon>Flaviaestuariibacter</taxon>
    </lineage>
</organism>
<name>A0ABP8G5W5_9BACT</name>
<feature type="transmembrane region" description="Helical" evidence="1">
    <location>
        <begin position="54"/>
        <end position="71"/>
    </location>
</feature>
<keyword evidence="1" id="KW-0812">Transmembrane</keyword>